<dbReference type="AlphaFoldDB" id="A0AAE1QK38"/>
<dbReference type="Proteomes" id="UP001292094">
    <property type="component" value="Unassembled WGS sequence"/>
</dbReference>
<name>A0AAE1QK38_9EUCA</name>
<accession>A0AAE1QK38</accession>
<comment type="caution">
    <text evidence="1">The sequence shown here is derived from an EMBL/GenBank/DDBJ whole genome shotgun (WGS) entry which is preliminary data.</text>
</comment>
<dbReference type="EMBL" id="JAWZYT010000094">
    <property type="protein sequence ID" value="KAK4328186.1"/>
    <property type="molecule type" value="Genomic_DNA"/>
</dbReference>
<gene>
    <name evidence="1" type="ORF">Pmani_001393</name>
</gene>
<reference evidence="1" key="1">
    <citation type="submission" date="2023-11" db="EMBL/GenBank/DDBJ databases">
        <title>Genome assemblies of two species of porcelain crab, Petrolisthes cinctipes and Petrolisthes manimaculis (Anomura: Porcellanidae).</title>
        <authorList>
            <person name="Angst P."/>
        </authorList>
    </citation>
    <scope>NUCLEOTIDE SEQUENCE</scope>
    <source>
        <strain evidence="1">PB745_02</strain>
        <tissue evidence="1">Gill</tissue>
    </source>
</reference>
<organism evidence="1 2">
    <name type="scientific">Petrolisthes manimaculis</name>
    <dbReference type="NCBI Taxonomy" id="1843537"/>
    <lineage>
        <taxon>Eukaryota</taxon>
        <taxon>Metazoa</taxon>
        <taxon>Ecdysozoa</taxon>
        <taxon>Arthropoda</taxon>
        <taxon>Crustacea</taxon>
        <taxon>Multicrustacea</taxon>
        <taxon>Malacostraca</taxon>
        <taxon>Eumalacostraca</taxon>
        <taxon>Eucarida</taxon>
        <taxon>Decapoda</taxon>
        <taxon>Pleocyemata</taxon>
        <taxon>Anomura</taxon>
        <taxon>Galatheoidea</taxon>
        <taxon>Porcellanidae</taxon>
        <taxon>Petrolisthes</taxon>
    </lineage>
</organism>
<sequence length="195" mass="21186">MTTNTATTYLKGHDSLTGFLGKYCQVTKQNKHKIQKDLFIGFYYVFCYSSNLPVASQRNTISRPTLKDDYKTFCETRGHQVASIVNVGRFLSGLGVKAKTRIGGRLGHGQSYAYVGLKQIAPPSVSQPQRVTLVSQPLPTPQPIPVIPILQLSPSPSVSQPIPTPCVSQPIPTPSVSQPIPATHVTQHCLATTES</sequence>
<proteinExistence type="predicted"/>
<protein>
    <submittedName>
        <fullName evidence="1">Uncharacterized protein</fullName>
    </submittedName>
</protein>
<evidence type="ECO:0000313" key="2">
    <source>
        <dbReference type="Proteomes" id="UP001292094"/>
    </source>
</evidence>
<keyword evidence="2" id="KW-1185">Reference proteome</keyword>
<evidence type="ECO:0000313" key="1">
    <source>
        <dbReference type="EMBL" id="KAK4328186.1"/>
    </source>
</evidence>